<dbReference type="RefSeq" id="WP_211647851.1">
    <property type="nucleotide sequence ID" value="NZ_JAFEVO010000001.1"/>
</dbReference>
<feature type="signal peptide" evidence="1">
    <location>
        <begin position="1"/>
        <end position="21"/>
    </location>
</feature>
<evidence type="ECO:0000256" key="1">
    <source>
        <dbReference type="SAM" id="SignalP"/>
    </source>
</evidence>
<evidence type="ECO:0000313" key="2">
    <source>
        <dbReference type="EMBL" id="MBS3180686.1"/>
    </source>
</evidence>
<evidence type="ECO:0008006" key="4">
    <source>
        <dbReference type="Google" id="ProtNLM"/>
    </source>
</evidence>
<sequence length="145" mass="15370">MKRATAIAAAILIAAPLAACAEPTGGDSEPETADTNSAACADFQENYADIIVDLVVGAGNRTPEEWRADIAGKAATFDTISLAAEGEVADRIDAVATGFPAEPYTILLSDHRTEYKQFGENTQRVARACEAEGNDMDIPEIRYGF</sequence>
<reference evidence="2 3" key="1">
    <citation type="submission" date="2021-02" db="EMBL/GenBank/DDBJ databases">
        <title>Draft genome and description of Leucobacter sp nov strain Marseille-Q4368.</title>
        <authorList>
            <person name="Boxberger M."/>
            <person name="La Scola B."/>
        </authorList>
    </citation>
    <scope>NUCLEOTIDE SEQUENCE [LARGE SCALE GENOMIC DNA]</scope>
    <source>
        <strain evidence="2 3">Marseille-Q4368</strain>
    </source>
</reference>
<protein>
    <recommendedName>
        <fullName evidence="4">Lipoprotein</fullName>
    </recommendedName>
</protein>
<evidence type="ECO:0000313" key="3">
    <source>
        <dbReference type="Proteomes" id="UP000811492"/>
    </source>
</evidence>
<comment type="caution">
    <text evidence="2">The sequence shown here is derived from an EMBL/GenBank/DDBJ whole genome shotgun (WGS) entry which is preliminary data.</text>
</comment>
<dbReference type="EMBL" id="JAFEVO010000001">
    <property type="protein sequence ID" value="MBS3180686.1"/>
    <property type="molecule type" value="Genomic_DNA"/>
</dbReference>
<name>A0ABS5M140_9MICO</name>
<keyword evidence="3" id="KW-1185">Reference proteome</keyword>
<accession>A0ABS5M140</accession>
<organism evidence="2 3">
    <name type="scientific">Leucobacter manosquensis</name>
    <dbReference type="NCBI Taxonomy" id="2810611"/>
    <lineage>
        <taxon>Bacteria</taxon>
        <taxon>Bacillati</taxon>
        <taxon>Actinomycetota</taxon>
        <taxon>Actinomycetes</taxon>
        <taxon>Micrococcales</taxon>
        <taxon>Microbacteriaceae</taxon>
        <taxon>Leucobacter</taxon>
    </lineage>
</organism>
<feature type="chain" id="PRO_5047408768" description="Lipoprotein" evidence="1">
    <location>
        <begin position="22"/>
        <end position="145"/>
    </location>
</feature>
<dbReference type="Proteomes" id="UP000811492">
    <property type="component" value="Unassembled WGS sequence"/>
</dbReference>
<keyword evidence="1" id="KW-0732">Signal</keyword>
<gene>
    <name evidence="2" type="ORF">JSQ98_00445</name>
</gene>
<proteinExistence type="predicted"/>